<sequence>MVYSIGTFTKITGLSADTLRYYEKEGLIFPERDLNNRRVYSEKDIDWIEFILRLKETAMPISQIKAYARLRYEGDSTLEKRLDLLLDHQRFIYKEKEKLEQNILHLNNKINIYKEAIEERR</sequence>
<evidence type="ECO:0000256" key="3">
    <source>
        <dbReference type="ARBA" id="ARBA00023125"/>
    </source>
</evidence>
<evidence type="ECO:0000313" key="7">
    <source>
        <dbReference type="Proteomes" id="UP000018296"/>
    </source>
</evidence>
<dbReference type="SMART" id="SM00422">
    <property type="entry name" value="HTH_MERR"/>
    <property type="match status" value="1"/>
</dbReference>
<protein>
    <submittedName>
        <fullName evidence="6">MerR family transcriptional regulator</fullName>
    </submittedName>
</protein>
<dbReference type="PANTHER" id="PTHR30204">
    <property type="entry name" value="REDOX-CYCLING DRUG-SENSING TRANSCRIPTIONAL ACTIVATOR SOXR"/>
    <property type="match status" value="1"/>
</dbReference>
<dbReference type="Pfam" id="PF13411">
    <property type="entry name" value="MerR_1"/>
    <property type="match status" value="1"/>
</dbReference>
<dbReference type="AlphaFoldDB" id="V6J727"/>
<evidence type="ECO:0000256" key="1">
    <source>
        <dbReference type="ARBA" id="ARBA00022491"/>
    </source>
</evidence>
<evidence type="ECO:0000259" key="5">
    <source>
        <dbReference type="PROSITE" id="PS50937"/>
    </source>
</evidence>
<dbReference type="PROSITE" id="PS50937">
    <property type="entry name" value="HTH_MERR_2"/>
    <property type="match status" value="1"/>
</dbReference>
<dbReference type="Gene3D" id="1.10.1660.10">
    <property type="match status" value="1"/>
</dbReference>
<reference evidence="6 7" key="1">
    <citation type="journal article" date="2013" name="Genome Announc.">
        <title>Genome Sequence of Sporolactobacillus laevolacticus DSM442, an Efficient Polymer-Grade D-Lactate Producer from Agricultural Waste Cottonseed as a Nitrogen Source.</title>
        <authorList>
            <person name="Wang H."/>
            <person name="Wang L."/>
            <person name="Ju J."/>
            <person name="Yu B."/>
            <person name="Ma Y."/>
        </authorList>
    </citation>
    <scope>NUCLEOTIDE SEQUENCE [LARGE SCALE GENOMIC DNA]</scope>
    <source>
        <strain evidence="6 7">DSM 442</strain>
    </source>
</reference>
<keyword evidence="2" id="KW-0805">Transcription regulation</keyword>
<dbReference type="Proteomes" id="UP000018296">
    <property type="component" value="Unassembled WGS sequence"/>
</dbReference>
<dbReference type="STRING" id="1395513.P343_05415"/>
<keyword evidence="1" id="KW-0678">Repressor</keyword>
<gene>
    <name evidence="6" type="ORF">P343_05415</name>
</gene>
<evidence type="ECO:0000256" key="2">
    <source>
        <dbReference type="ARBA" id="ARBA00023015"/>
    </source>
</evidence>
<organism evidence="6 7">
    <name type="scientific">Sporolactobacillus laevolacticus DSM 442</name>
    <dbReference type="NCBI Taxonomy" id="1395513"/>
    <lineage>
        <taxon>Bacteria</taxon>
        <taxon>Bacillati</taxon>
        <taxon>Bacillota</taxon>
        <taxon>Bacilli</taxon>
        <taxon>Bacillales</taxon>
        <taxon>Sporolactobacillaceae</taxon>
        <taxon>Sporolactobacillus</taxon>
    </lineage>
</organism>
<dbReference type="PANTHER" id="PTHR30204:SF69">
    <property type="entry name" value="MERR-FAMILY TRANSCRIPTIONAL REGULATOR"/>
    <property type="match status" value="1"/>
</dbReference>
<comment type="caution">
    <text evidence="6">The sequence shown here is derived from an EMBL/GenBank/DDBJ whole genome shotgun (WGS) entry which is preliminary data.</text>
</comment>
<name>V6J727_9BACL</name>
<accession>V6J727</accession>
<feature type="domain" description="HTH merR-type" evidence="5">
    <location>
        <begin position="2"/>
        <end position="70"/>
    </location>
</feature>
<evidence type="ECO:0000313" key="6">
    <source>
        <dbReference type="EMBL" id="EST12584.1"/>
    </source>
</evidence>
<dbReference type="GO" id="GO:0003700">
    <property type="term" value="F:DNA-binding transcription factor activity"/>
    <property type="evidence" value="ECO:0007669"/>
    <property type="project" value="InterPro"/>
</dbReference>
<keyword evidence="4" id="KW-0804">Transcription</keyword>
<dbReference type="eggNOG" id="COG0789">
    <property type="taxonomic scope" value="Bacteria"/>
</dbReference>
<dbReference type="PRINTS" id="PR00040">
    <property type="entry name" value="HTHMERR"/>
</dbReference>
<proteinExistence type="predicted"/>
<dbReference type="GO" id="GO:0003677">
    <property type="term" value="F:DNA binding"/>
    <property type="evidence" value="ECO:0007669"/>
    <property type="project" value="UniProtKB-KW"/>
</dbReference>
<dbReference type="EMBL" id="AWTC01000004">
    <property type="protein sequence ID" value="EST12584.1"/>
    <property type="molecule type" value="Genomic_DNA"/>
</dbReference>
<dbReference type="InterPro" id="IPR047057">
    <property type="entry name" value="MerR_fam"/>
</dbReference>
<keyword evidence="7" id="KW-1185">Reference proteome</keyword>
<dbReference type="SUPFAM" id="SSF46955">
    <property type="entry name" value="Putative DNA-binding domain"/>
    <property type="match status" value="1"/>
</dbReference>
<dbReference type="InterPro" id="IPR009061">
    <property type="entry name" value="DNA-bd_dom_put_sf"/>
</dbReference>
<dbReference type="CDD" id="cd01109">
    <property type="entry name" value="HTH_YyaN"/>
    <property type="match status" value="1"/>
</dbReference>
<keyword evidence="3" id="KW-0238">DNA-binding</keyword>
<dbReference type="OrthoDB" id="9811174at2"/>
<dbReference type="PATRIC" id="fig|1395513.3.peg.1105"/>
<evidence type="ECO:0000256" key="4">
    <source>
        <dbReference type="ARBA" id="ARBA00023163"/>
    </source>
</evidence>
<dbReference type="InterPro" id="IPR000551">
    <property type="entry name" value="MerR-type_HTH_dom"/>
</dbReference>